<dbReference type="GO" id="GO:0003677">
    <property type="term" value="F:DNA binding"/>
    <property type="evidence" value="ECO:0007669"/>
    <property type="project" value="InterPro"/>
</dbReference>
<sequence length="378" mass="42837">MTFDMGDLQQAQSAAFRSFEGQDMYIGKKIVPIKVCLGHLMMFFALVKGVATRTKEQIQGSGYGEYLRLVDAPLRGKEAMLIVPAGKQRFGWLPSALEAERILRRHAKSWKGTPFILDRWDKLSDYGDNSRSIRVEIAEEIHHSVSPDFLAKIPAGGGNMNSHHSNHLVDGWRLSWGKVVSRPKTFKDLNNQSKRASVAATIRSWKADIICLQESKLNIADSFIISSLWHGRDIQWDYNPAIGTASAEDSFDWVFTGVYSPNDDELRKELWLELLEVQRRWSKPWCVGGDFNVIRFPFEKSGESDYSSAMVDFSIFVNDAGLLDLPLIGAKYTWTNNQRNPIMSSSGERKCEERLPENSVDDLRVCCIRFGGEQVCED</sequence>
<dbReference type="EMBL" id="JAVXUP010000995">
    <property type="protein sequence ID" value="KAK3017547.1"/>
    <property type="molecule type" value="Genomic_DNA"/>
</dbReference>
<dbReference type="GO" id="GO:0006281">
    <property type="term" value="P:DNA repair"/>
    <property type="evidence" value="ECO:0007669"/>
    <property type="project" value="InterPro"/>
</dbReference>
<dbReference type="AlphaFoldDB" id="A0AA88VYN3"/>
<dbReference type="PANTHER" id="PTHR33710:SF64">
    <property type="entry name" value="ENDONUCLEASE_EXONUCLEASE_PHOSPHATASE DOMAIN-CONTAINING PROTEIN"/>
    <property type="match status" value="1"/>
</dbReference>
<dbReference type="GO" id="GO:0004519">
    <property type="term" value="F:endonuclease activity"/>
    <property type="evidence" value="ECO:0007669"/>
    <property type="project" value="InterPro"/>
</dbReference>
<dbReference type="Proteomes" id="UP001188597">
    <property type="component" value="Unassembled WGS sequence"/>
</dbReference>
<dbReference type="Gene3D" id="3.60.10.10">
    <property type="entry name" value="Endonuclease/exonuclease/phosphatase"/>
    <property type="match status" value="1"/>
</dbReference>
<evidence type="ECO:0000313" key="2">
    <source>
        <dbReference type="EMBL" id="KAK3017547.1"/>
    </source>
</evidence>
<dbReference type="Pfam" id="PF03372">
    <property type="entry name" value="Exo_endo_phos"/>
    <property type="match status" value="1"/>
</dbReference>
<protein>
    <recommendedName>
        <fullName evidence="1">Endonuclease/exonuclease/phosphatase domain-containing protein</fullName>
    </recommendedName>
</protein>
<reference evidence="2" key="1">
    <citation type="submission" date="2022-12" db="EMBL/GenBank/DDBJ databases">
        <title>Draft genome assemblies for two species of Escallonia (Escalloniales).</title>
        <authorList>
            <person name="Chanderbali A."/>
            <person name="Dervinis C."/>
            <person name="Anghel I."/>
            <person name="Soltis D."/>
            <person name="Soltis P."/>
            <person name="Zapata F."/>
        </authorList>
    </citation>
    <scope>NUCLEOTIDE SEQUENCE</scope>
    <source>
        <strain evidence="2">UCBG64.0493</strain>
        <tissue evidence="2">Leaf</tissue>
    </source>
</reference>
<name>A0AA88VYN3_9ASTE</name>
<accession>A0AA88VYN3</accession>
<dbReference type="InterPro" id="IPR005135">
    <property type="entry name" value="Endo/exonuclease/phosphatase"/>
</dbReference>
<evidence type="ECO:0000313" key="3">
    <source>
        <dbReference type="Proteomes" id="UP001188597"/>
    </source>
</evidence>
<evidence type="ECO:0000259" key="1">
    <source>
        <dbReference type="Pfam" id="PF03372"/>
    </source>
</evidence>
<keyword evidence="3" id="KW-1185">Reference proteome</keyword>
<dbReference type="PANTHER" id="PTHR33710">
    <property type="entry name" value="BNAC02G09200D PROTEIN"/>
    <property type="match status" value="1"/>
</dbReference>
<dbReference type="InterPro" id="IPR036691">
    <property type="entry name" value="Endo/exonu/phosph_ase_sf"/>
</dbReference>
<gene>
    <name evidence="2" type="ORF">RJ639_007419</name>
</gene>
<dbReference type="InterPro" id="IPR020847">
    <property type="entry name" value="AP_endonuclease_F1_BS"/>
</dbReference>
<organism evidence="2 3">
    <name type="scientific">Escallonia herrerae</name>
    <dbReference type="NCBI Taxonomy" id="1293975"/>
    <lineage>
        <taxon>Eukaryota</taxon>
        <taxon>Viridiplantae</taxon>
        <taxon>Streptophyta</taxon>
        <taxon>Embryophyta</taxon>
        <taxon>Tracheophyta</taxon>
        <taxon>Spermatophyta</taxon>
        <taxon>Magnoliopsida</taxon>
        <taxon>eudicotyledons</taxon>
        <taxon>Gunneridae</taxon>
        <taxon>Pentapetalae</taxon>
        <taxon>asterids</taxon>
        <taxon>campanulids</taxon>
        <taxon>Escalloniales</taxon>
        <taxon>Escalloniaceae</taxon>
        <taxon>Escallonia</taxon>
    </lineage>
</organism>
<dbReference type="PROSITE" id="PS00726">
    <property type="entry name" value="AP_NUCLEASE_F1_1"/>
    <property type="match status" value="1"/>
</dbReference>
<proteinExistence type="predicted"/>
<feature type="domain" description="Endonuclease/exonuclease/phosphatase" evidence="1">
    <location>
        <begin position="191"/>
        <end position="296"/>
    </location>
</feature>
<dbReference type="SUPFAM" id="SSF56219">
    <property type="entry name" value="DNase I-like"/>
    <property type="match status" value="1"/>
</dbReference>
<comment type="caution">
    <text evidence="2">The sequence shown here is derived from an EMBL/GenBank/DDBJ whole genome shotgun (WGS) entry which is preliminary data.</text>
</comment>